<organism evidence="3 4">
    <name type="scientific">Streptomyces telluris</name>
    <dbReference type="NCBI Taxonomy" id="2720021"/>
    <lineage>
        <taxon>Bacteria</taxon>
        <taxon>Bacillati</taxon>
        <taxon>Actinomycetota</taxon>
        <taxon>Actinomycetes</taxon>
        <taxon>Kitasatosporales</taxon>
        <taxon>Streptomycetaceae</taxon>
        <taxon>Streptomyces</taxon>
    </lineage>
</organism>
<evidence type="ECO:0000256" key="1">
    <source>
        <dbReference type="SAM" id="MobiDB-lite"/>
    </source>
</evidence>
<dbReference type="RefSeq" id="WP_168094305.1">
    <property type="nucleotide sequence ID" value="NZ_JAATER010000236.1"/>
</dbReference>
<dbReference type="Proteomes" id="UP001142374">
    <property type="component" value="Unassembled WGS sequence"/>
</dbReference>
<evidence type="ECO:0000313" key="4">
    <source>
        <dbReference type="Proteomes" id="UP001142374"/>
    </source>
</evidence>
<reference evidence="3" key="1">
    <citation type="submission" date="2022-06" db="EMBL/GenBank/DDBJ databases">
        <title>WGS of actinobacteria.</title>
        <authorList>
            <person name="Thawai C."/>
        </authorList>
    </citation>
    <scope>NUCLEOTIDE SEQUENCE</scope>
    <source>
        <strain evidence="3">AA8</strain>
    </source>
</reference>
<comment type="caution">
    <text evidence="3">The sequence shown here is derived from an EMBL/GenBank/DDBJ whole genome shotgun (WGS) entry which is preliminary data.</text>
</comment>
<dbReference type="PANTHER" id="PTHR48079:SF6">
    <property type="entry name" value="NAD(P)-BINDING DOMAIN-CONTAINING PROTEIN-RELATED"/>
    <property type="match status" value="1"/>
</dbReference>
<accession>A0A9X2LGW4</accession>
<dbReference type="PANTHER" id="PTHR48079">
    <property type="entry name" value="PROTEIN YEEZ"/>
    <property type="match status" value="1"/>
</dbReference>
<protein>
    <submittedName>
        <fullName evidence="3">NAD-dependent epimerase/dehydratase family protein</fullName>
    </submittedName>
</protein>
<dbReference type="SUPFAM" id="SSF51735">
    <property type="entry name" value="NAD(P)-binding Rossmann-fold domains"/>
    <property type="match status" value="1"/>
</dbReference>
<evidence type="ECO:0000313" key="3">
    <source>
        <dbReference type="EMBL" id="MCQ8771025.1"/>
    </source>
</evidence>
<sequence>MHVLVLGGTGFLGRPLVAQALARGLRVTTFNRGTHGPDHPGAEVVRGDRTRTADLRRLAACGPWDAVVDTSGMLPRDVLASARELEGAAGRYAFVSSLAALGWPRAAVTDDSRLRPCPSDAGLDEADFDTLKAGCERAVTQVFGPRSLIVRPGLLLGPHEDLGRLPRWLNRAARGGRILAPGPPGLPLRFLDARDLAGWLLDVLAGPQPAGAFNVTGPAGQTTIGELLTHCLDAVGTIGAETVWADEAFLRAHDVRPWLGLPLWAADDAGAWSVDTSRAEATGLRTRPVAETVRDTWAWMTAGGTAGRDYAAGAYALAPAREDALLRAWDTRTGGAGTPDANGRPGGRETGTADVRVRQA</sequence>
<dbReference type="Pfam" id="PF01370">
    <property type="entry name" value="Epimerase"/>
    <property type="match status" value="1"/>
</dbReference>
<dbReference type="GO" id="GO:0005737">
    <property type="term" value="C:cytoplasm"/>
    <property type="evidence" value="ECO:0007669"/>
    <property type="project" value="TreeGrafter"/>
</dbReference>
<dbReference type="InterPro" id="IPR051783">
    <property type="entry name" value="NAD(P)-dependent_oxidoreduct"/>
</dbReference>
<dbReference type="AlphaFoldDB" id="A0A9X2LGW4"/>
<feature type="region of interest" description="Disordered" evidence="1">
    <location>
        <begin position="331"/>
        <end position="360"/>
    </location>
</feature>
<proteinExistence type="predicted"/>
<dbReference type="EMBL" id="JANIID010000011">
    <property type="protein sequence ID" value="MCQ8771025.1"/>
    <property type="molecule type" value="Genomic_DNA"/>
</dbReference>
<keyword evidence="4" id="KW-1185">Reference proteome</keyword>
<evidence type="ECO:0000259" key="2">
    <source>
        <dbReference type="Pfam" id="PF01370"/>
    </source>
</evidence>
<name>A0A9X2LGW4_9ACTN</name>
<dbReference type="GO" id="GO:0004029">
    <property type="term" value="F:aldehyde dehydrogenase (NAD+) activity"/>
    <property type="evidence" value="ECO:0007669"/>
    <property type="project" value="TreeGrafter"/>
</dbReference>
<dbReference type="InterPro" id="IPR036291">
    <property type="entry name" value="NAD(P)-bd_dom_sf"/>
</dbReference>
<feature type="domain" description="NAD-dependent epimerase/dehydratase" evidence="2">
    <location>
        <begin position="3"/>
        <end position="70"/>
    </location>
</feature>
<dbReference type="InterPro" id="IPR001509">
    <property type="entry name" value="Epimerase_deHydtase"/>
</dbReference>
<gene>
    <name evidence="3" type="ORF">NQU55_14795</name>
</gene>
<dbReference type="Gene3D" id="3.40.50.720">
    <property type="entry name" value="NAD(P)-binding Rossmann-like Domain"/>
    <property type="match status" value="1"/>
</dbReference>